<dbReference type="EMBL" id="CM044707">
    <property type="protein sequence ID" value="KAI5652281.1"/>
    <property type="molecule type" value="Genomic_DNA"/>
</dbReference>
<protein>
    <submittedName>
        <fullName evidence="1">Uncharacterized protein</fullName>
    </submittedName>
</protein>
<dbReference type="Proteomes" id="UP001060085">
    <property type="component" value="Linkage Group LG07"/>
</dbReference>
<evidence type="ECO:0000313" key="2">
    <source>
        <dbReference type="Proteomes" id="UP001060085"/>
    </source>
</evidence>
<proteinExistence type="predicted"/>
<name>A0ACB9ZVD5_CATRO</name>
<reference evidence="2" key="1">
    <citation type="journal article" date="2023" name="Nat. Plants">
        <title>Single-cell RNA sequencing provides a high-resolution roadmap for understanding the multicellular compartmentation of specialized metabolism.</title>
        <authorList>
            <person name="Sun S."/>
            <person name="Shen X."/>
            <person name="Li Y."/>
            <person name="Li Y."/>
            <person name="Wang S."/>
            <person name="Li R."/>
            <person name="Zhang H."/>
            <person name="Shen G."/>
            <person name="Guo B."/>
            <person name="Wei J."/>
            <person name="Xu J."/>
            <person name="St-Pierre B."/>
            <person name="Chen S."/>
            <person name="Sun C."/>
        </authorList>
    </citation>
    <scope>NUCLEOTIDE SEQUENCE [LARGE SCALE GENOMIC DNA]</scope>
</reference>
<accession>A0ACB9ZVD5</accession>
<gene>
    <name evidence="1" type="ORF">M9H77_29468</name>
</gene>
<organism evidence="1 2">
    <name type="scientific">Catharanthus roseus</name>
    <name type="common">Madagascar periwinkle</name>
    <name type="synonym">Vinca rosea</name>
    <dbReference type="NCBI Taxonomy" id="4058"/>
    <lineage>
        <taxon>Eukaryota</taxon>
        <taxon>Viridiplantae</taxon>
        <taxon>Streptophyta</taxon>
        <taxon>Embryophyta</taxon>
        <taxon>Tracheophyta</taxon>
        <taxon>Spermatophyta</taxon>
        <taxon>Magnoliopsida</taxon>
        <taxon>eudicotyledons</taxon>
        <taxon>Gunneridae</taxon>
        <taxon>Pentapetalae</taxon>
        <taxon>asterids</taxon>
        <taxon>lamiids</taxon>
        <taxon>Gentianales</taxon>
        <taxon>Apocynaceae</taxon>
        <taxon>Rauvolfioideae</taxon>
        <taxon>Vinceae</taxon>
        <taxon>Catharanthinae</taxon>
        <taxon>Catharanthus</taxon>
    </lineage>
</organism>
<sequence length="92" mass="10174">MLGSVTLDLDPVDRGCSTIGGLGPMRGPPSRIAQGILVAFYPYGKPTNSTRARELTERPSLIFSKYFSPLSDDLPSESAYWKFFTSRKILVM</sequence>
<comment type="caution">
    <text evidence="1">The sequence shown here is derived from an EMBL/GenBank/DDBJ whole genome shotgun (WGS) entry which is preliminary data.</text>
</comment>
<evidence type="ECO:0000313" key="1">
    <source>
        <dbReference type="EMBL" id="KAI5652281.1"/>
    </source>
</evidence>
<keyword evidence="2" id="KW-1185">Reference proteome</keyword>